<accession>A0A4U8UTR2</accession>
<dbReference type="OrthoDB" id="5869255at2759"/>
<sequence length="714" mass="79006">MNGQGSVTLFIAYLFALSLASQPTRSTSGARYRRQVLPSEHVQVFSLDSNVTVSDHVVATSHDSRLQILEKFFNVSIWSAQQSTVEFDTYDTFVNTSADSTHSQFFIGSSSLFSTAEHLTLSERTNRTTNGHTSLSLVLQNNVSLKFRLGALSVECSAGRKALIFAQSWETDYPLKLKLDSNGTLGSPRQLEIKANSSSEFVRIVLENGQVSINYGNVSIMLSPDYRIVKLASPIYQIKMETVKSSFSMDIDETRLSLEGDQLALSILANSSDIQVKAEKLSRLNMNGHNGSVVQIVDTPVNVDYLRLTSKSLLMDILNEADSHIRAYTNNSRLSIHTNTTKVQLTSAHHNLDVKGGSPTFSIFTGNISLVLQASDATQMPTLLPPFEEPVNKFSSIGPEYGEDSDDHERIVKPVAERHTTLPTTFPATLPETRATEAPIGTVTEVVVSVSPQESGQPTALVPTTLPETQFGSTTDSFIIGQYGSDNDTLELSATISNIAIVETTAVPVEEDFPTPGLIPMVRRARAAGVLNDYDSHLIMRLENADSLQNHLKDREDHMTNTLRKVIEESYRKMTQKTLNETIDVYVIDLRHQESSWEVKFAVLKPICFKRAFLTAKMLVAMGYDEISKIVGWKVLNLKSIVDPDETVFVQFYTTILILGLLMVAVGSGIFCVYKTPTPFSSQLWPPKRRRVVVYATREESASATAHESKPSKK</sequence>
<keyword evidence="1" id="KW-0812">Transmembrane</keyword>
<dbReference type="AlphaFoldDB" id="A0A4U8UTR2"/>
<feature type="signal peptide" evidence="2">
    <location>
        <begin position="1"/>
        <end position="20"/>
    </location>
</feature>
<name>A0A4U8UTR2_STECR</name>
<organism evidence="3 4">
    <name type="scientific">Steinernema carpocapsae</name>
    <name type="common">Entomopathogenic nematode</name>
    <dbReference type="NCBI Taxonomy" id="34508"/>
    <lineage>
        <taxon>Eukaryota</taxon>
        <taxon>Metazoa</taxon>
        <taxon>Ecdysozoa</taxon>
        <taxon>Nematoda</taxon>
        <taxon>Chromadorea</taxon>
        <taxon>Rhabditida</taxon>
        <taxon>Tylenchina</taxon>
        <taxon>Panagrolaimomorpha</taxon>
        <taxon>Strongyloidoidea</taxon>
        <taxon>Steinernematidae</taxon>
        <taxon>Steinernema</taxon>
    </lineage>
</organism>
<evidence type="ECO:0000256" key="1">
    <source>
        <dbReference type="SAM" id="Phobius"/>
    </source>
</evidence>
<protein>
    <recommendedName>
        <fullName evidence="5">Adhesin domain-containing protein</fullName>
    </recommendedName>
</protein>
<feature type="transmembrane region" description="Helical" evidence="1">
    <location>
        <begin position="652"/>
        <end position="674"/>
    </location>
</feature>
<dbReference type="Proteomes" id="UP000298663">
    <property type="component" value="Unassembled WGS sequence"/>
</dbReference>
<evidence type="ECO:0008006" key="5">
    <source>
        <dbReference type="Google" id="ProtNLM"/>
    </source>
</evidence>
<keyword evidence="2" id="KW-0732">Signal</keyword>
<evidence type="ECO:0000313" key="4">
    <source>
        <dbReference type="Proteomes" id="UP000298663"/>
    </source>
</evidence>
<gene>
    <name evidence="3" type="ORF">L596_003476</name>
</gene>
<proteinExistence type="predicted"/>
<keyword evidence="1" id="KW-0472">Membrane</keyword>
<evidence type="ECO:0000256" key="2">
    <source>
        <dbReference type="SAM" id="SignalP"/>
    </source>
</evidence>
<keyword evidence="1" id="KW-1133">Transmembrane helix</keyword>
<reference evidence="3 4" key="1">
    <citation type="journal article" date="2015" name="Genome Biol.">
        <title>Comparative genomics of Steinernema reveals deeply conserved gene regulatory networks.</title>
        <authorList>
            <person name="Dillman A.R."/>
            <person name="Macchietto M."/>
            <person name="Porter C.F."/>
            <person name="Rogers A."/>
            <person name="Williams B."/>
            <person name="Antoshechkin I."/>
            <person name="Lee M.M."/>
            <person name="Goodwin Z."/>
            <person name="Lu X."/>
            <person name="Lewis E.E."/>
            <person name="Goodrich-Blair H."/>
            <person name="Stock S.P."/>
            <person name="Adams B.J."/>
            <person name="Sternberg P.W."/>
            <person name="Mortazavi A."/>
        </authorList>
    </citation>
    <scope>NUCLEOTIDE SEQUENCE [LARGE SCALE GENOMIC DNA]</scope>
    <source>
        <strain evidence="3 4">ALL</strain>
    </source>
</reference>
<dbReference type="EMBL" id="AZBU02000001">
    <property type="protein sequence ID" value="TMS36274.1"/>
    <property type="molecule type" value="Genomic_DNA"/>
</dbReference>
<keyword evidence="4" id="KW-1185">Reference proteome</keyword>
<reference evidence="3 4" key="2">
    <citation type="journal article" date="2019" name="G3 (Bethesda)">
        <title>Hybrid Assembly of the Genome of the Entomopathogenic Nematode Steinernema carpocapsae Identifies the X-Chromosome.</title>
        <authorList>
            <person name="Serra L."/>
            <person name="Macchietto M."/>
            <person name="Macias-Munoz A."/>
            <person name="McGill C.J."/>
            <person name="Rodriguez I.M."/>
            <person name="Rodriguez B."/>
            <person name="Murad R."/>
            <person name="Mortazavi A."/>
        </authorList>
    </citation>
    <scope>NUCLEOTIDE SEQUENCE [LARGE SCALE GENOMIC DNA]</scope>
    <source>
        <strain evidence="3 4">ALL</strain>
    </source>
</reference>
<comment type="caution">
    <text evidence="3">The sequence shown here is derived from an EMBL/GenBank/DDBJ whole genome shotgun (WGS) entry which is preliminary data.</text>
</comment>
<evidence type="ECO:0000313" key="3">
    <source>
        <dbReference type="EMBL" id="TMS36274.1"/>
    </source>
</evidence>
<feature type="chain" id="PRO_5020634964" description="Adhesin domain-containing protein" evidence="2">
    <location>
        <begin position="21"/>
        <end position="714"/>
    </location>
</feature>